<feature type="signal peptide" evidence="5">
    <location>
        <begin position="1"/>
        <end position="17"/>
    </location>
</feature>
<organism evidence="6 7">
    <name type="scientific">Clupea harengus</name>
    <name type="common">Atlantic herring</name>
    <dbReference type="NCBI Taxonomy" id="7950"/>
    <lineage>
        <taxon>Eukaryota</taxon>
        <taxon>Metazoa</taxon>
        <taxon>Chordata</taxon>
        <taxon>Craniata</taxon>
        <taxon>Vertebrata</taxon>
        <taxon>Euteleostomi</taxon>
        <taxon>Actinopterygii</taxon>
        <taxon>Neopterygii</taxon>
        <taxon>Teleostei</taxon>
        <taxon>Clupei</taxon>
        <taxon>Clupeiformes</taxon>
        <taxon>Clupeoidei</taxon>
        <taxon>Clupeidae</taxon>
        <taxon>Clupea</taxon>
    </lineage>
</organism>
<sequence length="304" mass="33626">MIAPRILCVVLIAGVFGRKPVPGKPVEGSSFTFNCSYPPGYETNDKYFSKVGHFSSEDVIRTGEHNTLVWNGRFSILDDTRGRHFRVKVDPVEAGDSGNYMAGIDIPLLRDPYCVFEVEVQRAPLGAGQLQRDDIIPANQTHGHTEKEDHADQMAIWQDLQQATDVNFTALDNHPSVGGDGGNHHFESWFSHLILVCVCALLIVCMFSLLLLFKKHCNKSNTGPISLSIRGRPTSSDSQAADYETMNSVDVTATPSTVAVETKAPAEASIPIYAEVQRRSHIYQNLRAETRLEAIYHSLDIPTN</sequence>
<name>A0A8M1KC91_CLUHA</name>
<reference evidence="7" key="1">
    <citation type="submission" date="2025-08" db="UniProtKB">
        <authorList>
            <consortium name="RefSeq"/>
        </authorList>
    </citation>
    <scope>IDENTIFICATION</scope>
</reference>
<evidence type="ECO:0000313" key="6">
    <source>
        <dbReference type="Proteomes" id="UP000515152"/>
    </source>
</evidence>
<comment type="subcellular location">
    <subcellularLocation>
        <location evidence="1">Membrane</location>
    </subcellularLocation>
</comment>
<keyword evidence="2 4" id="KW-0812">Transmembrane</keyword>
<keyword evidence="5" id="KW-0732">Signal</keyword>
<evidence type="ECO:0000256" key="2">
    <source>
        <dbReference type="ARBA" id="ARBA00022692"/>
    </source>
</evidence>
<gene>
    <name evidence="7" type="primary">LOC122128794</name>
</gene>
<accession>A0A8M1KC91</accession>
<evidence type="ECO:0000256" key="5">
    <source>
        <dbReference type="SAM" id="SignalP"/>
    </source>
</evidence>
<keyword evidence="6" id="KW-1185">Reference proteome</keyword>
<dbReference type="PANTHER" id="PTHR11860:SF118">
    <property type="entry name" value="CMRF35-LIKE MOLECULE 3-RELATED"/>
    <property type="match status" value="1"/>
</dbReference>
<proteinExistence type="predicted"/>
<evidence type="ECO:0000256" key="1">
    <source>
        <dbReference type="ARBA" id="ARBA00004370"/>
    </source>
</evidence>
<dbReference type="GO" id="GO:0004888">
    <property type="term" value="F:transmembrane signaling receptor activity"/>
    <property type="evidence" value="ECO:0007669"/>
    <property type="project" value="TreeGrafter"/>
</dbReference>
<evidence type="ECO:0000313" key="7">
    <source>
        <dbReference type="RefSeq" id="XP_042559539.1"/>
    </source>
</evidence>
<feature type="transmembrane region" description="Helical" evidence="4">
    <location>
        <begin position="189"/>
        <end position="213"/>
    </location>
</feature>
<keyword evidence="4" id="KW-1133">Transmembrane helix</keyword>
<feature type="chain" id="PRO_5035477519" evidence="5">
    <location>
        <begin position="18"/>
        <end position="304"/>
    </location>
</feature>
<evidence type="ECO:0000256" key="4">
    <source>
        <dbReference type="SAM" id="Phobius"/>
    </source>
</evidence>
<evidence type="ECO:0000256" key="3">
    <source>
        <dbReference type="ARBA" id="ARBA00023136"/>
    </source>
</evidence>
<keyword evidence="3 4" id="KW-0472">Membrane</keyword>
<dbReference type="AlphaFoldDB" id="A0A8M1KC91"/>
<dbReference type="RefSeq" id="XP_042559539.1">
    <property type="nucleotide sequence ID" value="XM_042703605.1"/>
</dbReference>
<dbReference type="PANTHER" id="PTHR11860">
    <property type="entry name" value="POLYMERIC-IMMUNOGLOBULIN RECEPTOR"/>
    <property type="match status" value="1"/>
</dbReference>
<dbReference type="OrthoDB" id="8920197at2759"/>
<protein>
    <submittedName>
        <fullName evidence="7">CMRF35-like molecule 8</fullName>
    </submittedName>
</protein>
<dbReference type="GeneID" id="122128794"/>
<dbReference type="InterPro" id="IPR050671">
    <property type="entry name" value="CD300_family_receptors"/>
</dbReference>
<dbReference type="Proteomes" id="UP000515152">
    <property type="component" value="Chromosome 24"/>
</dbReference>
<dbReference type="GO" id="GO:0005886">
    <property type="term" value="C:plasma membrane"/>
    <property type="evidence" value="ECO:0007669"/>
    <property type="project" value="TreeGrafter"/>
</dbReference>
<dbReference type="KEGG" id="char:122128794"/>